<protein>
    <submittedName>
        <fullName evidence="5">IclR family transcriptional regulator</fullName>
    </submittedName>
</protein>
<dbReference type="InterPro" id="IPR014757">
    <property type="entry name" value="Tscrpt_reg_IclR_C"/>
</dbReference>
<keyword evidence="2" id="KW-0238">DNA-binding</keyword>
<dbReference type="PANTHER" id="PTHR30136:SF24">
    <property type="entry name" value="HTH-TYPE TRANSCRIPTIONAL REPRESSOR ALLR"/>
    <property type="match status" value="1"/>
</dbReference>
<proteinExistence type="predicted"/>
<dbReference type="InterPro" id="IPR029016">
    <property type="entry name" value="GAF-like_dom_sf"/>
</dbReference>
<dbReference type="Pfam" id="PF01614">
    <property type="entry name" value="IclR_C"/>
    <property type="match status" value="1"/>
</dbReference>
<name>A0ABX8CH76_9NOCA</name>
<evidence type="ECO:0000256" key="3">
    <source>
        <dbReference type="ARBA" id="ARBA00023163"/>
    </source>
</evidence>
<keyword evidence="6" id="KW-1185">Reference proteome</keyword>
<dbReference type="Gene3D" id="1.10.10.10">
    <property type="entry name" value="Winged helix-like DNA-binding domain superfamily/Winged helix DNA-binding domain"/>
    <property type="match status" value="1"/>
</dbReference>
<organism evidence="5 6">
    <name type="scientific">Nocardia tengchongensis</name>
    <dbReference type="NCBI Taxonomy" id="2055889"/>
    <lineage>
        <taxon>Bacteria</taxon>
        <taxon>Bacillati</taxon>
        <taxon>Actinomycetota</taxon>
        <taxon>Actinomycetes</taxon>
        <taxon>Mycobacteriales</taxon>
        <taxon>Nocardiaceae</taxon>
        <taxon>Nocardia</taxon>
    </lineage>
</organism>
<keyword evidence="3" id="KW-0804">Transcription</keyword>
<reference evidence="5 6" key="1">
    <citation type="submission" date="2021-04" db="EMBL/GenBank/DDBJ databases">
        <title>Nocardia tengchongensis.</title>
        <authorList>
            <person name="Zhuang k."/>
            <person name="Ran Y."/>
            <person name="Li W."/>
        </authorList>
    </citation>
    <scope>NUCLEOTIDE SEQUENCE [LARGE SCALE GENOMIC DNA]</scope>
    <source>
        <strain evidence="5 6">CFH S0057</strain>
    </source>
</reference>
<sequence>MEAVADNDFPLSVSELSQRTGLPLPTVSRTVSELVEREWLRRDMTRRVDIGPRVWELANRRAPFHDLRALAIPYMNRLSAQVGRNVGLSVRQQREVLCIERVSAPGVFSAVPRPAERLPLHRSAAGLVLLAYAPNTVQRAMFSKPLHPYAQPGTVPATRPLREQLDEIRRRGVAHYSGSTDPNTISVPIWSDTGTVVAALSTMPPADGRDPSNVYALARITAHLIGRALSAAGAVLEGDASGELADVPDHAAQLGAAVVEAVGDRRDRQFAVGHRAGDEL</sequence>
<dbReference type="PANTHER" id="PTHR30136">
    <property type="entry name" value="HELIX-TURN-HELIX TRANSCRIPTIONAL REGULATOR, ICLR FAMILY"/>
    <property type="match status" value="1"/>
</dbReference>
<evidence type="ECO:0000259" key="4">
    <source>
        <dbReference type="PROSITE" id="PS51078"/>
    </source>
</evidence>
<evidence type="ECO:0000256" key="1">
    <source>
        <dbReference type="ARBA" id="ARBA00023015"/>
    </source>
</evidence>
<evidence type="ECO:0000313" key="6">
    <source>
        <dbReference type="Proteomes" id="UP000683310"/>
    </source>
</evidence>
<dbReference type="InterPro" id="IPR050707">
    <property type="entry name" value="HTH_MetabolicPath_Reg"/>
</dbReference>
<dbReference type="InterPro" id="IPR036390">
    <property type="entry name" value="WH_DNA-bd_sf"/>
</dbReference>
<dbReference type="Pfam" id="PF09339">
    <property type="entry name" value="HTH_IclR"/>
    <property type="match status" value="1"/>
</dbReference>
<accession>A0ABX8CH76</accession>
<dbReference type="InterPro" id="IPR005471">
    <property type="entry name" value="Tscrpt_reg_IclR_N"/>
</dbReference>
<feature type="domain" description="IclR-ED" evidence="4">
    <location>
        <begin position="53"/>
        <end position="231"/>
    </location>
</feature>
<gene>
    <name evidence="5" type="ORF">KHQ06_19800</name>
</gene>
<dbReference type="PROSITE" id="PS51078">
    <property type="entry name" value="ICLR_ED"/>
    <property type="match status" value="1"/>
</dbReference>
<evidence type="ECO:0000256" key="2">
    <source>
        <dbReference type="ARBA" id="ARBA00023125"/>
    </source>
</evidence>
<dbReference type="SUPFAM" id="SSF55781">
    <property type="entry name" value="GAF domain-like"/>
    <property type="match status" value="1"/>
</dbReference>
<dbReference type="InterPro" id="IPR036388">
    <property type="entry name" value="WH-like_DNA-bd_sf"/>
</dbReference>
<dbReference type="SMART" id="SM00346">
    <property type="entry name" value="HTH_ICLR"/>
    <property type="match status" value="1"/>
</dbReference>
<dbReference type="EMBL" id="CP074371">
    <property type="protein sequence ID" value="QVI18777.1"/>
    <property type="molecule type" value="Genomic_DNA"/>
</dbReference>
<keyword evidence="1" id="KW-0805">Transcription regulation</keyword>
<dbReference type="SUPFAM" id="SSF46785">
    <property type="entry name" value="Winged helix' DNA-binding domain"/>
    <property type="match status" value="1"/>
</dbReference>
<dbReference type="Proteomes" id="UP000683310">
    <property type="component" value="Chromosome"/>
</dbReference>
<dbReference type="Gene3D" id="3.30.450.40">
    <property type="match status" value="1"/>
</dbReference>
<evidence type="ECO:0000313" key="5">
    <source>
        <dbReference type="EMBL" id="QVI18777.1"/>
    </source>
</evidence>